<dbReference type="AlphaFoldDB" id="A0A0D2JKM1"/>
<comment type="cofactor">
    <cofactor evidence="7">
        <name>Zn(2+)</name>
        <dbReference type="ChEBI" id="CHEBI:29105"/>
    </cofactor>
    <text evidence="7">Binds 1 zinc ion.</text>
</comment>
<keyword evidence="2 7" id="KW-0540">Nuclease</keyword>
<keyword evidence="5 7" id="KW-0378">Hydrolase</keyword>
<keyword evidence="3 7" id="KW-0479">Metal-binding</keyword>
<gene>
    <name evidence="7" type="primary">ybeY</name>
    <name evidence="8" type="ORF">J120_04385</name>
</gene>
<dbReference type="PANTHER" id="PTHR46986:SF1">
    <property type="entry name" value="ENDORIBONUCLEASE YBEY, CHLOROPLASTIC"/>
    <property type="match status" value="1"/>
</dbReference>
<dbReference type="PANTHER" id="PTHR46986">
    <property type="entry name" value="ENDORIBONUCLEASE YBEY, CHLOROPLASTIC"/>
    <property type="match status" value="1"/>
</dbReference>
<protein>
    <recommendedName>
        <fullName evidence="7">Endoribonuclease YbeY</fullName>
        <ecNumber evidence="7">3.1.-.-</ecNumber>
    </recommendedName>
</protein>
<dbReference type="SUPFAM" id="SSF55486">
    <property type="entry name" value="Metalloproteases ('zincins'), catalytic domain"/>
    <property type="match status" value="1"/>
</dbReference>
<sequence>MIIIRNRQRKIAVDIDALRADAQTILNTLGYADFDLGVLITSQSTIRTYNREYRHKDKATDILSFPFYPSLRPGEKIKAQEPDDKNLGDLIISPGYVMHDLPQWGVSFARRMQVLLVHGICHLLGYDHILDDDYKVMKRKENALLRVLPVRQ</sequence>
<dbReference type="Proteomes" id="UP000032214">
    <property type="component" value="Unassembled WGS sequence"/>
</dbReference>
<dbReference type="HAMAP" id="MF_00009">
    <property type="entry name" value="Endoribonucl_YbeY"/>
    <property type="match status" value="1"/>
</dbReference>
<evidence type="ECO:0000313" key="8">
    <source>
        <dbReference type="EMBL" id="KIX84948.1"/>
    </source>
</evidence>
<feature type="binding site" evidence="7">
    <location>
        <position position="128"/>
    </location>
    <ligand>
        <name>Zn(2+)</name>
        <dbReference type="ChEBI" id="CHEBI:29105"/>
        <note>catalytic</note>
    </ligand>
</feature>
<keyword evidence="7" id="KW-0963">Cytoplasm</keyword>
<keyword evidence="7" id="KW-0690">Ribosome biogenesis</keyword>
<keyword evidence="7" id="KW-0698">rRNA processing</keyword>
<reference evidence="8 9" key="1">
    <citation type="journal article" date="2013" name="Proc. Natl. Acad. Sci. U.S.A.">
        <title>Candidate phylum TM6 genome recovered from a hospital sink biofilm provides genomic insights into this uncultivated phylum.</title>
        <authorList>
            <person name="McLean J.S."/>
            <person name="Lombardo M.J."/>
            <person name="Badger J.H."/>
            <person name="Edlund A."/>
            <person name="Novotny M."/>
            <person name="Yee-Greenbaum J."/>
            <person name="Vyahhi N."/>
            <person name="Hall A.P."/>
            <person name="Yang Y."/>
            <person name="Dupont C.L."/>
            <person name="Ziegler M.G."/>
            <person name="Chitsaz H."/>
            <person name="Allen A.E."/>
            <person name="Yooseph S."/>
            <person name="Tesler G."/>
            <person name="Pevzner P.A."/>
            <person name="Friedman R.M."/>
            <person name="Nealson K.H."/>
            <person name="Venter J.C."/>
            <person name="Lasken R.S."/>
        </authorList>
    </citation>
    <scope>NUCLEOTIDE SEQUENCE [LARGE SCALE GENOMIC DNA]</scope>
    <source>
        <strain evidence="8 9">TM6SC1</strain>
    </source>
</reference>
<proteinExistence type="inferred from homology"/>
<dbReference type="GO" id="GO:0004222">
    <property type="term" value="F:metalloendopeptidase activity"/>
    <property type="evidence" value="ECO:0007669"/>
    <property type="project" value="InterPro"/>
</dbReference>
<dbReference type="NCBIfam" id="TIGR00043">
    <property type="entry name" value="rRNA maturation RNase YbeY"/>
    <property type="match status" value="1"/>
</dbReference>
<keyword evidence="4 7" id="KW-0255">Endonuclease</keyword>
<name>A0A0D2JKM1_9BACT</name>
<evidence type="ECO:0000313" key="9">
    <source>
        <dbReference type="Proteomes" id="UP000032214"/>
    </source>
</evidence>
<dbReference type="GO" id="GO:0008270">
    <property type="term" value="F:zinc ion binding"/>
    <property type="evidence" value="ECO:0007669"/>
    <property type="project" value="UniProtKB-UniRule"/>
</dbReference>
<dbReference type="PROSITE" id="PS01306">
    <property type="entry name" value="UPF0054"/>
    <property type="match status" value="1"/>
</dbReference>
<dbReference type="GO" id="GO:0004521">
    <property type="term" value="F:RNA endonuclease activity"/>
    <property type="evidence" value="ECO:0007669"/>
    <property type="project" value="UniProtKB-UniRule"/>
</dbReference>
<accession>A0A0D2JKM1</accession>
<comment type="function">
    <text evidence="7">Single strand-specific metallo-endoribonuclease involved in late-stage 70S ribosome quality control and in maturation of the 3' terminus of the 16S rRNA.</text>
</comment>
<organism evidence="8 9">
    <name type="scientific">candidate division TM6 bacterium JCVI TM6SC1</name>
    <dbReference type="NCBI Taxonomy" id="1306947"/>
    <lineage>
        <taxon>Bacteria</taxon>
        <taxon>Candidatus Babelota</taxon>
        <taxon>Vermiphilus</taxon>
    </lineage>
</organism>
<dbReference type="STRING" id="1306947.J120_04385"/>
<dbReference type="GO" id="GO:0006364">
    <property type="term" value="P:rRNA processing"/>
    <property type="evidence" value="ECO:0007669"/>
    <property type="project" value="UniProtKB-UniRule"/>
</dbReference>
<dbReference type="InterPro" id="IPR023091">
    <property type="entry name" value="MetalPrtase_cat_dom_sf_prd"/>
</dbReference>
<dbReference type="Pfam" id="PF02130">
    <property type="entry name" value="YbeY"/>
    <property type="match status" value="1"/>
</dbReference>
<evidence type="ECO:0000256" key="5">
    <source>
        <dbReference type="ARBA" id="ARBA00022801"/>
    </source>
</evidence>
<evidence type="ECO:0000256" key="6">
    <source>
        <dbReference type="ARBA" id="ARBA00022833"/>
    </source>
</evidence>
<dbReference type="EMBL" id="ARQD01000004">
    <property type="protein sequence ID" value="KIX84948.1"/>
    <property type="molecule type" value="Genomic_DNA"/>
</dbReference>
<keyword evidence="6 7" id="KW-0862">Zinc</keyword>
<evidence type="ECO:0000256" key="4">
    <source>
        <dbReference type="ARBA" id="ARBA00022759"/>
    </source>
</evidence>
<dbReference type="GO" id="GO:0005737">
    <property type="term" value="C:cytoplasm"/>
    <property type="evidence" value="ECO:0007669"/>
    <property type="project" value="UniProtKB-SubCell"/>
</dbReference>
<comment type="similarity">
    <text evidence="1 7">Belongs to the endoribonuclease YbeY family.</text>
</comment>
<evidence type="ECO:0000256" key="3">
    <source>
        <dbReference type="ARBA" id="ARBA00022723"/>
    </source>
</evidence>
<evidence type="ECO:0000256" key="7">
    <source>
        <dbReference type="HAMAP-Rule" id="MF_00009"/>
    </source>
</evidence>
<comment type="caution">
    <text evidence="8">The sequence shown here is derived from an EMBL/GenBank/DDBJ whole genome shotgun (WGS) entry which is preliminary data.</text>
</comment>
<dbReference type="EC" id="3.1.-.-" evidence="7"/>
<dbReference type="InterPro" id="IPR002036">
    <property type="entry name" value="YbeY"/>
</dbReference>
<feature type="binding site" evidence="7">
    <location>
        <position position="122"/>
    </location>
    <ligand>
        <name>Zn(2+)</name>
        <dbReference type="ChEBI" id="CHEBI:29105"/>
        <note>catalytic</note>
    </ligand>
</feature>
<evidence type="ECO:0000256" key="2">
    <source>
        <dbReference type="ARBA" id="ARBA00022722"/>
    </source>
</evidence>
<dbReference type="eggNOG" id="COG0319">
    <property type="taxonomic scope" value="Bacteria"/>
</dbReference>
<dbReference type="Gene3D" id="3.40.390.30">
    <property type="entry name" value="Metalloproteases ('zincins'), catalytic domain"/>
    <property type="match status" value="1"/>
</dbReference>
<feature type="binding site" evidence="7">
    <location>
        <position position="118"/>
    </location>
    <ligand>
        <name>Zn(2+)</name>
        <dbReference type="ChEBI" id="CHEBI:29105"/>
        <note>catalytic</note>
    </ligand>
</feature>
<evidence type="ECO:0000256" key="1">
    <source>
        <dbReference type="ARBA" id="ARBA00010875"/>
    </source>
</evidence>
<keyword evidence="9" id="KW-1185">Reference proteome</keyword>
<comment type="subcellular location">
    <subcellularLocation>
        <location evidence="7">Cytoplasm</location>
    </subcellularLocation>
</comment>
<dbReference type="InterPro" id="IPR020549">
    <property type="entry name" value="YbeY_CS"/>
</dbReference>